<protein>
    <submittedName>
        <fullName evidence="1">Uncharacterized protein</fullName>
    </submittedName>
</protein>
<keyword evidence="2" id="KW-1185">Reference proteome</keyword>
<accession>A0A834TN48</accession>
<proteinExistence type="predicted"/>
<sequence length="97" mass="10814">MRSSLLISAASSITHFSIQAQYSTEEALSNTHCWTKTSGLWMEVQFFSAPPTGQSHLTLTSLRVRASNSVCVMYACVLQLWFSLTHEPKDSAEDGHY</sequence>
<gene>
    <name evidence="1" type="ORF">G2W53_022120</name>
</gene>
<organism evidence="1 2">
    <name type="scientific">Senna tora</name>
    <dbReference type="NCBI Taxonomy" id="362788"/>
    <lineage>
        <taxon>Eukaryota</taxon>
        <taxon>Viridiplantae</taxon>
        <taxon>Streptophyta</taxon>
        <taxon>Embryophyta</taxon>
        <taxon>Tracheophyta</taxon>
        <taxon>Spermatophyta</taxon>
        <taxon>Magnoliopsida</taxon>
        <taxon>eudicotyledons</taxon>
        <taxon>Gunneridae</taxon>
        <taxon>Pentapetalae</taxon>
        <taxon>rosids</taxon>
        <taxon>fabids</taxon>
        <taxon>Fabales</taxon>
        <taxon>Fabaceae</taxon>
        <taxon>Caesalpinioideae</taxon>
        <taxon>Cassia clade</taxon>
        <taxon>Senna</taxon>
    </lineage>
</organism>
<name>A0A834TN48_9FABA</name>
<dbReference type="AlphaFoldDB" id="A0A834TN48"/>
<evidence type="ECO:0000313" key="1">
    <source>
        <dbReference type="EMBL" id="KAF7823976.1"/>
    </source>
</evidence>
<dbReference type="Proteomes" id="UP000634136">
    <property type="component" value="Unassembled WGS sequence"/>
</dbReference>
<dbReference type="EMBL" id="JAAIUW010000007">
    <property type="protein sequence ID" value="KAF7823976.1"/>
    <property type="molecule type" value="Genomic_DNA"/>
</dbReference>
<reference evidence="1" key="1">
    <citation type="submission" date="2020-09" db="EMBL/GenBank/DDBJ databases">
        <title>Genome-Enabled Discovery of Anthraquinone Biosynthesis in Senna tora.</title>
        <authorList>
            <person name="Kang S.-H."/>
            <person name="Pandey R.P."/>
            <person name="Lee C.-M."/>
            <person name="Sim J.-S."/>
            <person name="Jeong J.-T."/>
            <person name="Choi B.-S."/>
            <person name="Jung M."/>
            <person name="Ginzburg D."/>
            <person name="Zhao K."/>
            <person name="Won S.Y."/>
            <person name="Oh T.-J."/>
            <person name="Yu Y."/>
            <person name="Kim N.-H."/>
            <person name="Lee O.R."/>
            <person name="Lee T.-H."/>
            <person name="Bashyal P."/>
            <person name="Kim T.-S."/>
            <person name="Lee W.-H."/>
            <person name="Kawkins C."/>
            <person name="Kim C.-K."/>
            <person name="Kim J.S."/>
            <person name="Ahn B.O."/>
            <person name="Rhee S.Y."/>
            <person name="Sohng J.K."/>
        </authorList>
    </citation>
    <scope>NUCLEOTIDE SEQUENCE</scope>
    <source>
        <tissue evidence="1">Leaf</tissue>
    </source>
</reference>
<comment type="caution">
    <text evidence="1">The sequence shown here is derived from an EMBL/GenBank/DDBJ whole genome shotgun (WGS) entry which is preliminary data.</text>
</comment>
<evidence type="ECO:0000313" key="2">
    <source>
        <dbReference type="Proteomes" id="UP000634136"/>
    </source>
</evidence>